<feature type="compositionally biased region" description="Acidic residues" evidence="1">
    <location>
        <begin position="231"/>
        <end position="240"/>
    </location>
</feature>
<dbReference type="Proteomes" id="UP001204833">
    <property type="component" value="Unassembled WGS sequence"/>
</dbReference>
<feature type="region of interest" description="Disordered" evidence="1">
    <location>
        <begin position="11"/>
        <end position="39"/>
    </location>
</feature>
<dbReference type="AlphaFoldDB" id="A0AAD5BFD1"/>
<dbReference type="Pfam" id="PF12622">
    <property type="entry name" value="NpwBP"/>
    <property type="match status" value="1"/>
</dbReference>
<dbReference type="GeneID" id="76150686"/>
<comment type="caution">
    <text evidence="2">The sequence shown here is derived from an EMBL/GenBank/DDBJ whole genome shotgun (WGS) entry which is preliminary data.</text>
</comment>
<organism evidence="2 3">
    <name type="scientific">Candida theae</name>
    <dbReference type="NCBI Taxonomy" id="1198502"/>
    <lineage>
        <taxon>Eukaryota</taxon>
        <taxon>Fungi</taxon>
        <taxon>Dikarya</taxon>
        <taxon>Ascomycota</taxon>
        <taxon>Saccharomycotina</taxon>
        <taxon>Pichiomycetes</taxon>
        <taxon>Debaryomycetaceae</taxon>
        <taxon>Candida/Lodderomyces clade</taxon>
        <taxon>Candida</taxon>
    </lineage>
</organism>
<protein>
    <submittedName>
        <fullName evidence="2">Uncharacterized protein</fullName>
    </submittedName>
</protein>
<feature type="region of interest" description="Disordered" evidence="1">
    <location>
        <begin position="161"/>
        <end position="248"/>
    </location>
</feature>
<dbReference type="RefSeq" id="XP_051608863.1">
    <property type="nucleotide sequence ID" value="XM_051751961.1"/>
</dbReference>
<accession>A0AAD5BFD1</accession>
<reference evidence="2 3" key="1">
    <citation type="journal article" date="2022" name="DNA Res.">
        <title>Genome analysis of five recently described species of the CUG-Ser clade uncovers Candida theae as a new hybrid lineage with pathogenic potential in the Candida parapsilosis species complex.</title>
        <authorList>
            <person name="Mixao V."/>
            <person name="Del Olmo V."/>
            <person name="Hegedusova E."/>
            <person name="Saus E."/>
            <person name="Pryszcz L."/>
            <person name="Cillingova A."/>
            <person name="Nosek J."/>
            <person name="Gabaldon T."/>
        </authorList>
    </citation>
    <scope>NUCLEOTIDE SEQUENCE [LARGE SCALE GENOMIC DNA]</scope>
    <source>
        <strain evidence="2 3">CBS 12239</strain>
    </source>
</reference>
<gene>
    <name evidence="2" type="ORF">KGF57_002627</name>
</gene>
<feature type="compositionally biased region" description="Polar residues" evidence="1">
    <location>
        <begin position="187"/>
        <end position="202"/>
    </location>
</feature>
<name>A0AAD5BFD1_9ASCO</name>
<proteinExistence type="predicted"/>
<evidence type="ECO:0000313" key="2">
    <source>
        <dbReference type="EMBL" id="KAI5958272.1"/>
    </source>
</evidence>
<sequence>MIRGNWSLAQEFKQNERKQQSKIQQRQKHQHKLEKLKNADPIKLYHKIKNLESREPRSNRDEDHLTSLKEDWHFIEKNGLHKAKIGKFLEDIEKQESARLKLKNKLWGRKSIYFNPELNPLGKVPNVSNLEEEIEGDLENLTLPLRDKAHYEPDPLIKELNVKLPSGKPPKFYKLIQNTEKPKKQEPNQAESNDTSRQSPSLATKPYSRNRHHNSESDLDLDSVSSSNSDQGDEESEDEPDLKKVKYG</sequence>
<keyword evidence="3" id="KW-1185">Reference proteome</keyword>
<evidence type="ECO:0000313" key="3">
    <source>
        <dbReference type="Proteomes" id="UP001204833"/>
    </source>
</evidence>
<evidence type="ECO:0000256" key="1">
    <source>
        <dbReference type="SAM" id="MobiDB-lite"/>
    </source>
</evidence>
<dbReference type="EMBL" id="JAIHNG010000118">
    <property type="protein sequence ID" value="KAI5958272.1"/>
    <property type="molecule type" value="Genomic_DNA"/>
</dbReference>